<keyword evidence="3" id="KW-1015">Disulfide bond</keyword>
<dbReference type="GO" id="GO:0017004">
    <property type="term" value="P:cytochrome complex assembly"/>
    <property type="evidence" value="ECO:0007669"/>
    <property type="project" value="UniProtKB-KW"/>
</dbReference>
<dbReference type="RefSeq" id="WP_128249658.1">
    <property type="nucleotide sequence ID" value="NZ_CP034951.1"/>
</dbReference>
<evidence type="ECO:0000256" key="4">
    <source>
        <dbReference type="ARBA" id="ARBA00023284"/>
    </source>
</evidence>
<dbReference type="GO" id="GO:0030313">
    <property type="term" value="C:cell envelope"/>
    <property type="evidence" value="ECO:0007669"/>
    <property type="project" value="UniProtKB-SubCell"/>
</dbReference>
<sequence length="373" mass="41665">MRQIFALFLTLTLTLMSCQKDKNTYTLEGDAVGFADGSEILVYTFEDRQAKIIDTLIIENGKFSGTYPNDNGLSLNFLRSTDVNGTVIYFPGNEDLKAVFYKDSVQASRVTGGKQNKAYSDFVSKINEFNEKKKNNMDAFRKAQEENDAAAIAKVQSDNLNLTGEETKFKKDFLANHDKSLFSLMLIAEMVGRGEMTSTEANTFISDLSPDLAATDIAKELKMQLEKMGKAEVGTKAPEFSAPTPDGKELALADALGKYTIIDFWASWCKPCRIENPNVVKVYNKYHDKGLNIISVSLDKADQKDKWLQAIKDDKMDWYHVSNLEFWNDPIAQQYSVRSIPATFLLDENGVIIDKNLRGDALEAKIGSLLGGE</sequence>
<reference evidence="6 7" key="1">
    <citation type="submission" date="2019-01" db="EMBL/GenBank/DDBJ databases">
        <title>Complete genome sequencing of Aequorivita sp. H23M31.</title>
        <authorList>
            <person name="Bae J.-W."/>
        </authorList>
    </citation>
    <scope>NUCLEOTIDE SEQUENCE [LARGE SCALE GENOMIC DNA]</scope>
    <source>
        <strain evidence="6 7">H23M31</strain>
    </source>
</reference>
<dbReference type="PANTHER" id="PTHR42852:SF6">
    <property type="entry name" value="THIOL:DISULFIDE INTERCHANGE PROTEIN DSBE"/>
    <property type="match status" value="1"/>
</dbReference>
<dbReference type="GO" id="GO:0016209">
    <property type="term" value="F:antioxidant activity"/>
    <property type="evidence" value="ECO:0007669"/>
    <property type="project" value="InterPro"/>
</dbReference>
<dbReference type="KEGG" id="aev:EI546_05810"/>
<dbReference type="OrthoDB" id="1069091at2"/>
<dbReference type="PROSITE" id="PS51352">
    <property type="entry name" value="THIOREDOXIN_2"/>
    <property type="match status" value="1"/>
</dbReference>
<dbReference type="AlphaFoldDB" id="A0A410G1Z9"/>
<evidence type="ECO:0000256" key="1">
    <source>
        <dbReference type="ARBA" id="ARBA00004196"/>
    </source>
</evidence>
<keyword evidence="7" id="KW-1185">Reference proteome</keyword>
<dbReference type="Gene3D" id="3.40.30.10">
    <property type="entry name" value="Glutaredoxin"/>
    <property type="match status" value="1"/>
</dbReference>
<evidence type="ECO:0000313" key="7">
    <source>
        <dbReference type="Proteomes" id="UP000285517"/>
    </source>
</evidence>
<evidence type="ECO:0000256" key="3">
    <source>
        <dbReference type="ARBA" id="ARBA00023157"/>
    </source>
</evidence>
<feature type="domain" description="Thioredoxin" evidence="5">
    <location>
        <begin position="231"/>
        <end position="373"/>
    </location>
</feature>
<protein>
    <submittedName>
        <fullName evidence="6">AhpC/TSA family protein</fullName>
    </submittedName>
</protein>
<organism evidence="6 7">
    <name type="scientific">Aequorivita ciconiae</name>
    <dbReference type="NCBI Taxonomy" id="2494375"/>
    <lineage>
        <taxon>Bacteria</taxon>
        <taxon>Pseudomonadati</taxon>
        <taxon>Bacteroidota</taxon>
        <taxon>Flavobacteriia</taxon>
        <taxon>Flavobacteriales</taxon>
        <taxon>Flavobacteriaceae</taxon>
        <taxon>Aequorivita</taxon>
    </lineage>
</organism>
<evidence type="ECO:0000259" key="5">
    <source>
        <dbReference type="PROSITE" id="PS51352"/>
    </source>
</evidence>
<dbReference type="SUPFAM" id="SSF52833">
    <property type="entry name" value="Thioredoxin-like"/>
    <property type="match status" value="1"/>
</dbReference>
<evidence type="ECO:0000313" key="6">
    <source>
        <dbReference type="EMBL" id="QAA81270.1"/>
    </source>
</evidence>
<proteinExistence type="predicted"/>
<dbReference type="InterPro" id="IPR036249">
    <property type="entry name" value="Thioredoxin-like_sf"/>
</dbReference>
<dbReference type="EMBL" id="CP034951">
    <property type="protein sequence ID" value="QAA81270.1"/>
    <property type="molecule type" value="Genomic_DNA"/>
</dbReference>
<dbReference type="Proteomes" id="UP000285517">
    <property type="component" value="Chromosome"/>
</dbReference>
<keyword evidence="4" id="KW-0676">Redox-active center</keyword>
<dbReference type="InterPro" id="IPR050553">
    <property type="entry name" value="Thioredoxin_ResA/DsbE_sf"/>
</dbReference>
<dbReference type="CDD" id="cd02966">
    <property type="entry name" value="TlpA_like_family"/>
    <property type="match status" value="1"/>
</dbReference>
<dbReference type="InterPro" id="IPR013766">
    <property type="entry name" value="Thioredoxin_domain"/>
</dbReference>
<dbReference type="PANTHER" id="PTHR42852">
    <property type="entry name" value="THIOL:DISULFIDE INTERCHANGE PROTEIN DSBE"/>
    <property type="match status" value="1"/>
</dbReference>
<dbReference type="InterPro" id="IPR025380">
    <property type="entry name" value="DUF4369"/>
</dbReference>
<dbReference type="GO" id="GO:0016491">
    <property type="term" value="F:oxidoreductase activity"/>
    <property type="evidence" value="ECO:0007669"/>
    <property type="project" value="InterPro"/>
</dbReference>
<dbReference type="Pfam" id="PF14289">
    <property type="entry name" value="DUF4369"/>
    <property type="match status" value="1"/>
</dbReference>
<dbReference type="PROSITE" id="PS51257">
    <property type="entry name" value="PROKAR_LIPOPROTEIN"/>
    <property type="match status" value="1"/>
</dbReference>
<name>A0A410G1Z9_9FLAO</name>
<accession>A0A410G1Z9</accession>
<evidence type="ECO:0000256" key="2">
    <source>
        <dbReference type="ARBA" id="ARBA00022748"/>
    </source>
</evidence>
<gene>
    <name evidence="6" type="ORF">EI546_05810</name>
</gene>
<dbReference type="Pfam" id="PF00578">
    <property type="entry name" value="AhpC-TSA"/>
    <property type="match status" value="1"/>
</dbReference>
<comment type="subcellular location">
    <subcellularLocation>
        <location evidence="1">Cell envelope</location>
    </subcellularLocation>
</comment>
<dbReference type="InterPro" id="IPR000866">
    <property type="entry name" value="AhpC/TSA"/>
</dbReference>
<keyword evidence="2" id="KW-0201">Cytochrome c-type biogenesis</keyword>